<dbReference type="InterPro" id="IPR012910">
    <property type="entry name" value="Plug_dom"/>
</dbReference>
<evidence type="ECO:0000256" key="1">
    <source>
        <dbReference type="ARBA" id="ARBA00004571"/>
    </source>
</evidence>
<keyword evidence="16" id="KW-1185">Reference proteome</keyword>
<feature type="domain" description="TonB-dependent receptor-like beta-barrel" evidence="13">
    <location>
        <begin position="211"/>
        <end position="676"/>
    </location>
</feature>
<dbReference type="AlphaFoldDB" id="A0A3T0E9H4"/>
<keyword evidence="15" id="KW-0675">Receptor</keyword>
<feature type="short sequence motif" description="TonB C-terminal box" evidence="11">
    <location>
        <begin position="700"/>
        <end position="717"/>
    </location>
</feature>
<keyword evidence="6" id="KW-0406">Ion transport</keyword>
<dbReference type="GO" id="GO:0009279">
    <property type="term" value="C:cell outer membrane"/>
    <property type="evidence" value="ECO:0007669"/>
    <property type="project" value="UniProtKB-SubCell"/>
</dbReference>
<evidence type="ECO:0000256" key="10">
    <source>
        <dbReference type="PROSITE-ProRule" id="PRU01360"/>
    </source>
</evidence>
<reference evidence="15 16" key="1">
    <citation type="submission" date="2016-12" db="EMBL/GenBank/DDBJ databases">
        <title>The genome of dimorphic prosthecate Glycocaulis alkaliphilus 6b-8t, isolated from crude oil dictates its adaptability in petroleum environments.</title>
        <authorList>
            <person name="Wu X.-L."/>
            <person name="Geng S."/>
        </authorList>
    </citation>
    <scope>NUCLEOTIDE SEQUENCE [LARGE SCALE GENOMIC DNA]</scope>
    <source>
        <strain evidence="15 16">6B-8</strain>
    </source>
</reference>
<dbReference type="GO" id="GO:0044718">
    <property type="term" value="P:siderophore transmembrane transport"/>
    <property type="evidence" value="ECO:0007669"/>
    <property type="project" value="TreeGrafter"/>
</dbReference>
<organism evidence="15 16">
    <name type="scientific">Glycocaulis alkaliphilus</name>
    <dbReference type="NCBI Taxonomy" id="1434191"/>
    <lineage>
        <taxon>Bacteria</taxon>
        <taxon>Pseudomonadati</taxon>
        <taxon>Pseudomonadota</taxon>
        <taxon>Alphaproteobacteria</taxon>
        <taxon>Maricaulales</taxon>
        <taxon>Maricaulaceae</taxon>
        <taxon>Glycocaulis</taxon>
    </lineage>
</organism>
<keyword evidence="7 12" id="KW-0798">TonB box</keyword>
<dbReference type="PANTHER" id="PTHR30069">
    <property type="entry name" value="TONB-DEPENDENT OUTER MEMBRANE RECEPTOR"/>
    <property type="match status" value="1"/>
</dbReference>
<evidence type="ECO:0000256" key="12">
    <source>
        <dbReference type="RuleBase" id="RU003357"/>
    </source>
</evidence>
<keyword evidence="3 10" id="KW-1134">Transmembrane beta strand</keyword>
<evidence type="ECO:0000256" key="2">
    <source>
        <dbReference type="ARBA" id="ARBA00022448"/>
    </source>
</evidence>
<evidence type="ECO:0000256" key="6">
    <source>
        <dbReference type="ARBA" id="ARBA00023065"/>
    </source>
</evidence>
<dbReference type="PROSITE" id="PS52016">
    <property type="entry name" value="TONB_DEPENDENT_REC_3"/>
    <property type="match status" value="1"/>
</dbReference>
<dbReference type="Pfam" id="PF07715">
    <property type="entry name" value="Plug"/>
    <property type="match status" value="1"/>
</dbReference>
<dbReference type="Gene3D" id="2.170.130.10">
    <property type="entry name" value="TonB-dependent receptor, plug domain"/>
    <property type="match status" value="1"/>
</dbReference>
<evidence type="ECO:0000256" key="11">
    <source>
        <dbReference type="PROSITE-ProRule" id="PRU10144"/>
    </source>
</evidence>
<dbReference type="GO" id="GO:0015344">
    <property type="term" value="F:siderophore uptake transmembrane transporter activity"/>
    <property type="evidence" value="ECO:0007669"/>
    <property type="project" value="TreeGrafter"/>
</dbReference>
<evidence type="ECO:0000256" key="5">
    <source>
        <dbReference type="ARBA" id="ARBA00022729"/>
    </source>
</evidence>
<dbReference type="InterPro" id="IPR037066">
    <property type="entry name" value="Plug_dom_sf"/>
</dbReference>
<proteinExistence type="inferred from homology"/>
<keyword evidence="9 10" id="KW-0998">Cell outer membrane</keyword>
<dbReference type="CDD" id="cd01347">
    <property type="entry name" value="ligand_gated_channel"/>
    <property type="match status" value="1"/>
</dbReference>
<dbReference type="SUPFAM" id="SSF56935">
    <property type="entry name" value="Porins"/>
    <property type="match status" value="1"/>
</dbReference>
<comment type="similarity">
    <text evidence="10 12">Belongs to the TonB-dependent receptor family.</text>
</comment>
<comment type="subcellular location">
    <subcellularLocation>
        <location evidence="1 10">Cell outer membrane</location>
        <topology evidence="1 10">Multi-pass membrane protein</topology>
    </subcellularLocation>
</comment>
<evidence type="ECO:0000256" key="8">
    <source>
        <dbReference type="ARBA" id="ARBA00023136"/>
    </source>
</evidence>
<protein>
    <submittedName>
        <fullName evidence="15">TonB-dependent receptor</fullName>
    </submittedName>
</protein>
<keyword evidence="8 10" id="KW-0472">Membrane</keyword>
<evidence type="ECO:0000256" key="7">
    <source>
        <dbReference type="ARBA" id="ARBA00023077"/>
    </source>
</evidence>
<dbReference type="Pfam" id="PF00593">
    <property type="entry name" value="TonB_dep_Rec_b-barrel"/>
    <property type="match status" value="1"/>
</dbReference>
<dbReference type="PROSITE" id="PS01156">
    <property type="entry name" value="TONB_DEPENDENT_REC_2"/>
    <property type="match status" value="1"/>
</dbReference>
<dbReference type="Proteomes" id="UP000286954">
    <property type="component" value="Chromosome"/>
</dbReference>
<dbReference type="PANTHER" id="PTHR30069:SF53">
    <property type="entry name" value="COLICIN I RECEPTOR-RELATED"/>
    <property type="match status" value="1"/>
</dbReference>
<dbReference type="InterPro" id="IPR000531">
    <property type="entry name" value="Beta-barrel_TonB"/>
</dbReference>
<evidence type="ECO:0000256" key="3">
    <source>
        <dbReference type="ARBA" id="ARBA00022452"/>
    </source>
</evidence>
<gene>
    <name evidence="15" type="ORF">X907_1508</name>
</gene>
<dbReference type="EMBL" id="CP018911">
    <property type="protein sequence ID" value="AZU04041.1"/>
    <property type="molecule type" value="Genomic_DNA"/>
</dbReference>
<evidence type="ECO:0000259" key="13">
    <source>
        <dbReference type="Pfam" id="PF00593"/>
    </source>
</evidence>
<feature type="domain" description="TonB-dependent receptor plug" evidence="14">
    <location>
        <begin position="51"/>
        <end position="162"/>
    </location>
</feature>
<dbReference type="KEGG" id="gak:X907_1508"/>
<sequence length="717" mass="78416">MTGTILAGALGLTGAGLAYELENDGDGQPHAADEIDRIVVTASGFQQFLEHAPASVTLIPRVELEQQRTSSLAEALSTVQGIDVSNSQGKTGGVSISVRGMPSDYSLVLVDGRRQNPAGNVTPNGFGETGSSFIPPVSAIERIEVVRGPMSTLYGSDAMGGVINIITREPRDGLQGEITVDTTLQGDDEYGNTYSASGYVDGAIRPGLLSFALRGRYYHREAADLTYTDVNGNPLGVSQRGPSPVEAEIWSLGGRLNLTPHPDHRLWLDYDLTRQEYDNSTGQLGTLGVQGYGPTQEFNRDQIVLAHTWNLLGGTLDSDITRNVTETIGRVLPDDVPGTSRRQGDPRDLEATNTIFNTRYSRAFGAHTLTIGGQYWDAEMVDGVAPEPFTHEQWAVFGENEWRIMDTLRLTVGARHDNHNVFGDHFSPRAYLVWNATDMVTLRGGVSRGFKTPRLDQIAEGIVGFTAQGTRPTLGTPTLQPETSTTYEAGIYFDNRSNLQVNATVFYNLFDNKIASGTPLANCSFGLTEAEYAALPANPSGCTDVGYWPVVAEFSQNVNIDEAETRGIELYARWDVTDTVRASGNYTWTDSEQKSGANAGEPLVNTPDHMLNGRIDWRFSDALNFWLRGEYRSERYRGSGIVQDQLGSFSAYTVAHAGGAWHVNEQVTLNATVYNLFDQDFVSYLPYVAANGSTAYASEYANLQEPRRLWVSMNVRF</sequence>
<evidence type="ECO:0000313" key="16">
    <source>
        <dbReference type="Proteomes" id="UP000286954"/>
    </source>
</evidence>
<accession>A0A3T0E9H4</accession>
<dbReference type="InterPro" id="IPR036942">
    <property type="entry name" value="Beta-barrel_TonB_sf"/>
</dbReference>
<evidence type="ECO:0000259" key="14">
    <source>
        <dbReference type="Pfam" id="PF07715"/>
    </source>
</evidence>
<dbReference type="InterPro" id="IPR039426">
    <property type="entry name" value="TonB-dep_rcpt-like"/>
</dbReference>
<evidence type="ECO:0000256" key="4">
    <source>
        <dbReference type="ARBA" id="ARBA00022692"/>
    </source>
</evidence>
<dbReference type="InterPro" id="IPR010917">
    <property type="entry name" value="TonB_rcpt_CS"/>
</dbReference>
<evidence type="ECO:0000313" key="15">
    <source>
        <dbReference type="EMBL" id="AZU04041.1"/>
    </source>
</evidence>
<keyword evidence="2 10" id="KW-0813">Transport</keyword>
<keyword evidence="5" id="KW-0732">Signal</keyword>
<evidence type="ECO:0000256" key="9">
    <source>
        <dbReference type="ARBA" id="ARBA00023237"/>
    </source>
</evidence>
<name>A0A3T0E9H4_9PROT</name>
<keyword evidence="4 10" id="KW-0812">Transmembrane</keyword>
<dbReference type="Gene3D" id="2.40.170.20">
    <property type="entry name" value="TonB-dependent receptor, beta-barrel domain"/>
    <property type="match status" value="1"/>
</dbReference>